<sequence>MNKRNIISILLLVLFASFLTFGCGVNKDKFEGTWSGIVENSAHFFREQESWNSVVRVKIEKNGESSYLINMDTLEIRASIGDKNEDVVAHWVHSVKKTYTATAKDNTLKVNGPDQFTYVFIEKDKTLMIPECFGLSSAPIARDDDGKMYEKYKEDLAKEYLDSNANDKYNRKFTVSDKVVER</sequence>
<accession>A0A0B2JZW7</accession>
<dbReference type="Proteomes" id="UP000030993">
    <property type="component" value="Unassembled WGS sequence"/>
</dbReference>
<protein>
    <recommendedName>
        <fullName evidence="3">Lipoprotein</fullName>
    </recommendedName>
</protein>
<reference evidence="1 2" key="1">
    <citation type="journal article" date="2013" name="PLoS ONE">
        <title>Identification and characterization of three novel lipases belonging to families II and V from Anaerovibrio lipolyticus 5ST.</title>
        <authorList>
            <person name="Prive F."/>
            <person name="Kaderbhai N.N."/>
            <person name="Girdwood S."/>
            <person name="Worgan H.J."/>
            <person name="Pinloche E."/>
            <person name="Scollan N.D."/>
            <person name="Huws S.A."/>
            <person name="Newbold C.J."/>
        </authorList>
    </citation>
    <scope>NUCLEOTIDE SEQUENCE [LARGE SCALE GENOMIC DNA]</scope>
    <source>
        <strain evidence="1 2">5S</strain>
    </source>
</reference>
<proteinExistence type="predicted"/>
<evidence type="ECO:0008006" key="3">
    <source>
        <dbReference type="Google" id="ProtNLM"/>
    </source>
</evidence>
<evidence type="ECO:0000313" key="2">
    <source>
        <dbReference type="Proteomes" id="UP000030993"/>
    </source>
</evidence>
<dbReference type="STRING" id="82374.NZ47_01000"/>
<name>A0A0B2JZW7_9FIRM</name>
<gene>
    <name evidence="1" type="ORF">NZ47_01000</name>
</gene>
<dbReference type="RefSeq" id="WP_039205826.1">
    <property type="nucleotide sequence ID" value="NZ_JSCE01000017.1"/>
</dbReference>
<comment type="caution">
    <text evidence="1">The sequence shown here is derived from an EMBL/GenBank/DDBJ whole genome shotgun (WGS) entry which is preliminary data.</text>
</comment>
<evidence type="ECO:0000313" key="1">
    <source>
        <dbReference type="EMBL" id="KHM53094.1"/>
    </source>
</evidence>
<keyword evidence="2" id="KW-1185">Reference proteome</keyword>
<dbReference type="EMBL" id="JSCE01000017">
    <property type="protein sequence ID" value="KHM53094.1"/>
    <property type="molecule type" value="Genomic_DNA"/>
</dbReference>
<organism evidence="1 2">
    <name type="scientific">Anaerovibrio lipolyticus</name>
    <dbReference type="NCBI Taxonomy" id="82374"/>
    <lineage>
        <taxon>Bacteria</taxon>
        <taxon>Bacillati</taxon>
        <taxon>Bacillota</taxon>
        <taxon>Negativicutes</taxon>
        <taxon>Selenomonadales</taxon>
        <taxon>Selenomonadaceae</taxon>
        <taxon>Anaerovibrio</taxon>
    </lineage>
</organism>
<dbReference type="AlphaFoldDB" id="A0A0B2JZW7"/>
<dbReference type="PROSITE" id="PS51257">
    <property type="entry name" value="PROKAR_LIPOPROTEIN"/>
    <property type="match status" value="1"/>
</dbReference>